<keyword evidence="2" id="KW-1185">Reference proteome</keyword>
<dbReference type="OrthoDB" id="10259236at2759"/>
<dbReference type="VEuPathDB" id="FungiDB:Z520_11727"/>
<evidence type="ECO:0000313" key="2">
    <source>
        <dbReference type="Proteomes" id="UP000053411"/>
    </source>
</evidence>
<name>A0A0D2I5K2_9EURO</name>
<sequence>MEQLRDQARFDTKVCESITLHIRQLAADEVKLIWCEGESMVKNLEEDDRILVVLLGFAGALNKLTFPMGRDMAQRAIHRVSNTDEK</sequence>
<reference evidence="1 2" key="1">
    <citation type="submission" date="2015-01" db="EMBL/GenBank/DDBJ databases">
        <title>The Genome Sequence of Fonsecaea multimorphosa CBS 102226.</title>
        <authorList>
            <consortium name="The Broad Institute Genomics Platform"/>
            <person name="Cuomo C."/>
            <person name="de Hoog S."/>
            <person name="Gorbushina A."/>
            <person name="Stielow B."/>
            <person name="Teixiera M."/>
            <person name="Abouelleil A."/>
            <person name="Chapman S.B."/>
            <person name="Priest M."/>
            <person name="Young S.K."/>
            <person name="Wortman J."/>
            <person name="Nusbaum C."/>
            <person name="Birren B."/>
        </authorList>
    </citation>
    <scope>NUCLEOTIDE SEQUENCE [LARGE SCALE GENOMIC DNA]</scope>
    <source>
        <strain evidence="1 2">CBS 102226</strain>
    </source>
</reference>
<dbReference type="EMBL" id="KN848103">
    <property type="protein sequence ID" value="KIX92551.1"/>
    <property type="molecule type" value="Genomic_DNA"/>
</dbReference>
<organism evidence="1 2">
    <name type="scientific">Fonsecaea multimorphosa CBS 102226</name>
    <dbReference type="NCBI Taxonomy" id="1442371"/>
    <lineage>
        <taxon>Eukaryota</taxon>
        <taxon>Fungi</taxon>
        <taxon>Dikarya</taxon>
        <taxon>Ascomycota</taxon>
        <taxon>Pezizomycotina</taxon>
        <taxon>Eurotiomycetes</taxon>
        <taxon>Chaetothyriomycetidae</taxon>
        <taxon>Chaetothyriales</taxon>
        <taxon>Herpotrichiellaceae</taxon>
        <taxon>Fonsecaea</taxon>
    </lineage>
</organism>
<dbReference type="Proteomes" id="UP000053411">
    <property type="component" value="Unassembled WGS sequence"/>
</dbReference>
<evidence type="ECO:0000313" key="1">
    <source>
        <dbReference type="EMBL" id="KIX92551.1"/>
    </source>
</evidence>
<dbReference type="GeneID" id="27717473"/>
<accession>A0A0D2I5K2</accession>
<protein>
    <submittedName>
        <fullName evidence="1">Uncharacterized protein</fullName>
    </submittedName>
</protein>
<proteinExistence type="predicted"/>
<dbReference type="AlphaFoldDB" id="A0A0D2I5K2"/>
<gene>
    <name evidence="1" type="ORF">Z520_11727</name>
</gene>
<dbReference type="RefSeq" id="XP_016626674.1">
    <property type="nucleotide sequence ID" value="XM_016782215.1"/>
</dbReference>